<protein>
    <submittedName>
        <fullName evidence="6">ABC transporter ATP-binding protein</fullName>
    </submittedName>
</protein>
<dbReference type="PANTHER" id="PTHR43335:SF4">
    <property type="entry name" value="ABC TRANSPORTER, ATP-BINDING PROTEIN"/>
    <property type="match status" value="1"/>
</dbReference>
<dbReference type="GO" id="GO:0005524">
    <property type="term" value="F:ATP binding"/>
    <property type="evidence" value="ECO:0007669"/>
    <property type="project" value="UniProtKB-KW"/>
</dbReference>
<keyword evidence="2" id="KW-0813">Transport</keyword>
<dbReference type="SUPFAM" id="SSF52540">
    <property type="entry name" value="P-loop containing nucleoside triphosphate hydrolases"/>
    <property type="match status" value="1"/>
</dbReference>
<evidence type="ECO:0000313" key="7">
    <source>
        <dbReference type="Proteomes" id="UP000294028"/>
    </source>
</evidence>
<evidence type="ECO:0000256" key="1">
    <source>
        <dbReference type="ARBA" id="ARBA00005417"/>
    </source>
</evidence>
<dbReference type="SMART" id="SM00382">
    <property type="entry name" value="AAA"/>
    <property type="match status" value="1"/>
</dbReference>
<evidence type="ECO:0000259" key="5">
    <source>
        <dbReference type="PROSITE" id="PS50893"/>
    </source>
</evidence>
<accession>A0A482T6Z8</accession>
<dbReference type="AlphaFoldDB" id="A0A482T6Z8"/>
<dbReference type="Proteomes" id="UP000294028">
    <property type="component" value="Unassembled WGS sequence"/>
</dbReference>
<evidence type="ECO:0000256" key="3">
    <source>
        <dbReference type="ARBA" id="ARBA00022741"/>
    </source>
</evidence>
<dbReference type="GO" id="GO:0016887">
    <property type="term" value="F:ATP hydrolysis activity"/>
    <property type="evidence" value="ECO:0007669"/>
    <property type="project" value="InterPro"/>
</dbReference>
<evidence type="ECO:0000256" key="2">
    <source>
        <dbReference type="ARBA" id="ARBA00022448"/>
    </source>
</evidence>
<evidence type="ECO:0000313" key="6">
    <source>
        <dbReference type="EMBL" id="RYJ08375.1"/>
    </source>
</evidence>
<gene>
    <name evidence="6" type="ORF">ELS19_17645</name>
</gene>
<name>A0A482T6Z8_9EURY</name>
<dbReference type="InterPro" id="IPR027417">
    <property type="entry name" value="P-loop_NTPase"/>
</dbReference>
<evidence type="ECO:0000256" key="4">
    <source>
        <dbReference type="ARBA" id="ARBA00022840"/>
    </source>
</evidence>
<proteinExistence type="inferred from homology"/>
<comment type="caution">
    <text evidence="6">The sequence shown here is derived from an EMBL/GenBank/DDBJ whole genome shotgun (WGS) entry which is preliminary data.</text>
</comment>
<dbReference type="EMBL" id="RZHH01000003">
    <property type="protein sequence ID" value="RYJ08375.1"/>
    <property type="molecule type" value="Genomic_DNA"/>
</dbReference>
<dbReference type="Gene3D" id="3.40.50.300">
    <property type="entry name" value="P-loop containing nucleotide triphosphate hydrolases"/>
    <property type="match status" value="1"/>
</dbReference>
<dbReference type="InterPro" id="IPR003593">
    <property type="entry name" value="AAA+_ATPase"/>
</dbReference>
<keyword evidence="3" id="KW-0547">Nucleotide-binding</keyword>
<sequence length="307" mass="32964">MVSTSDEAAISLDNVTKRYGDIVALSELSFSVRRGEIFGFLGPNGAGKTTVINLLLNFIRPTTGTVRVLGHDAQRESPQIRSQTGILPEHSGVYDQLTGYEHVEFAVESKNVDDDPSKILERVGLVEAADRKAGSYSKGMTQRLLLGMALVGSPDLLILDEPTSALDPRGARMVREIVTEENNRGATVFFSSHILSQVEAVCDHVGILRDGSLVVDDTLDRLREETADTTLTVNVDSIPDGALESVRQLSGVSTLAADGTTLTVSCADTAETAVLNTLEEAGASLESFTNENGSLENLFMAYTEENL</sequence>
<dbReference type="RefSeq" id="WP_129786270.1">
    <property type="nucleotide sequence ID" value="NZ_RZHH01000003.1"/>
</dbReference>
<reference evidence="6 7" key="1">
    <citation type="submission" date="2018-12" db="EMBL/GenBank/DDBJ databases">
        <title>Genome analysis provides insights into bioremediation potentialities of Halogeometricum borinquense strain N11.</title>
        <authorList>
            <person name="Najjari A."/>
            <person name="Youssef N."/>
            <person name="Fhoula I."/>
            <person name="Ben Dhia O."/>
            <person name="Mahjoubi M."/>
            <person name="Ouzari H.I."/>
            <person name="Cherif A."/>
        </authorList>
    </citation>
    <scope>NUCLEOTIDE SEQUENCE [LARGE SCALE GENOMIC DNA]</scope>
    <source>
        <strain evidence="6 7">N11</strain>
    </source>
</reference>
<dbReference type="PANTHER" id="PTHR43335">
    <property type="entry name" value="ABC TRANSPORTER, ATP-BINDING PROTEIN"/>
    <property type="match status" value="1"/>
</dbReference>
<keyword evidence="4 6" id="KW-0067">ATP-binding</keyword>
<comment type="similarity">
    <text evidence="1">Belongs to the ABC transporter superfamily.</text>
</comment>
<dbReference type="InterPro" id="IPR003439">
    <property type="entry name" value="ABC_transporter-like_ATP-bd"/>
</dbReference>
<feature type="domain" description="ABC transporter" evidence="5">
    <location>
        <begin position="10"/>
        <end position="235"/>
    </location>
</feature>
<dbReference type="Pfam" id="PF00005">
    <property type="entry name" value="ABC_tran"/>
    <property type="match status" value="1"/>
</dbReference>
<organism evidence="6 7">
    <name type="scientific">Halogeometricum borinquense</name>
    <dbReference type="NCBI Taxonomy" id="60847"/>
    <lineage>
        <taxon>Archaea</taxon>
        <taxon>Methanobacteriati</taxon>
        <taxon>Methanobacteriota</taxon>
        <taxon>Stenosarchaea group</taxon>
        <taxon>Halobacteria</taxon>
        <taxon>Halobacteriales</taxon>
        <taxon>Haloferacaceae</taxon>
        <taxon>Halogeometricum</taxon>
    </lineage>
</organism>
<dbReference type="PROSITE" id="PS50893">
    <property type="entry name" value="ABC_TRANSPORTER_2"/>
    <property type="match status" value="1"/>
</dbReference>
<dbReference type="CDD" id="cd03230">
    <property type="entry name" value="ABC_DR_subfamily_A"/>
    <property type="match status" value="1"/>
</dbReference>